<evidence type="ECO:0000256" key="2">
    <source>
        <dbReference type="ARBA" id="ARBA00006143"/>
    </source>
</evidence>
<gene>
    <name evidence="6" type="ORF">DSAG12_03353</name>
</gene>
<dbReference type="PANTHER" id="PTHR31272">
    <property type="entry name" value="CYTOCHROME C-TYPE BIOGENESIS PROTEIN HI_1454-RELATED"/>
    <property type="match status" value="1"/>
</dbReference>
<evidence type="ECO:0000313" key="7">
    <source>
        <dbReference type="Proteomes" id="UP000321408"/>
    </source>
</evidence>
<protein>
    <submittedName>
        <fullName evidence="6">Cytochrome c biogenesis CcdA family protein</fullName>
    </submittedName>
</protein>
<keyword evidence="5" id="KW-0472">Membrane</keyword>
<dbReference type="Proteomes" id="UP000321408">
    <property type="component" value="Chromosome"/>
</dbReference>
<name>A0A5B9DFK3_9ARCH</name>
<dbReference type="EMBL" id="CP042905">
    <property type="protein sequence ID" value="QEE17516.2"/>
    <property type="molecule type" value="Genomic_DNA"/>
</dbReference>
<reference evidence="6 7" key="2">
    <citation type="journal article" date="2024" name="Int. J. Syst. Evol. Microbiol.">
        <title>Promethearchaeum syntrophicum gen. nov., sp. nov., an anaerobic, obligately syntrophic archaeon, the first isolate of the lineage 'Asgard' archaea, and proposal of the new archaeal phylum Promethearchaeota phyl. nov. and kingdom Promethearchaeati regn. nov.</title>
        <authorList>
            <person name="Imachi H."/>
            <person name="Nobu M.K."/>
            <person name="Kato S."/>
            <person name="Takaki Y."/>
            <person name="Miyazaki M."/>
            <person name="Miyata M."/>
            <person name="Ogawara M."/>
            <person name="Saito Y."/>
            <person name="Sakai S."/>
            <person name="Tahara Y.O."/>
            <person name="Takano Y."/>
            <person name="Tasumi E."/>
            <person name="Uematsu K."/>
            <person name="Yoshimura T."/>
            <person name="Itoh T."/>
            <person name="Ohkuma M."/>
            <person name="Takai K."/>
        </authorList>
    </citation>
    <scope>NUCLEOTIDE SEQUENCE [LARGE SCALE GENOMIC DNA]</scope>
    <source>
        <strain evidence="6 7">MK-D1</strain>
    </source>
</reference>
<dbReference type="InterPro" id="IPR051790">
    <property type="entry name" value="Cytochrome_c-biogenesis_DsbD"/>
</dbReference>
<dbReference type="InterPro" id="IPR003834">
    <property type="entry name" value="Cyt_c_assmbl_TM_dom"/>
</dbReference>
<evidence type="ECO:0000256" key="5">
    <source>
        <dbReference type="ARBA" id="ARBA00023136"/>
    </source>
</evidence>
<dbReference type="PANTHER" id="PTHR31272:SF9">
    <property type="entry name" value="BLL1027 PROTEIN"/>
    <property type="match status" value="1"/>
</dbReference>
<dbReference type="GO" id="GO:0047134">
    <property type="term" value="F:protein-disulfide reductase [NAD(P)H] activity"/>
    <property type="evidence" value="ECO:0007669"/>
    <property type="project" value="UniProtKB-EC"/>
</dbReference>
<evidence type="ECO:0000256" key="1">
    <source>
        <dbReference type="ARBA" id="ARBA00004141"/>
    </source>
</evidence>
<dbReference type="KEGG" id="psyt:DSAG12_03353"/>
<dbReference type="GO" id="GO:0016020">
    <property type="term" value="C:membrane"/>
    <property type="evidence" value="ECO:0007669"/>
    <property type="project" value="UniProtKB-SubCell"/>
</dbReference>
<dbReference type="SUPFAM" id="SSF103473">
    <property type="entry name" value="MFS general substrate transporter"/>
    <property type="match status" value="1"/>
</dbReference>
<evidence type="ECO:0000313" key="6">
    <source>
        <dbReference type="EMBL" id="QEE17516.2"/>
    </source>
</evidence>
<keyword evidence="7" id="KW-1185">Reference proteome</keyword>
<keyword evidence="4" id="KW-1133">Transmembrane helix</keyword>
<comment type="similarity">
    <text evidence="2">Belongs to the DsbD family.</text>
</comment>
<organism evidence="6 7">
    <name type="scientific">Promethearchaeum syntrophicum</name>
    <dbReference type="NCBI Taxonomy" id="2594042"/>
    <lineage>
        <taxon>Archaea</taxon>
        <taxon>Promethearchaeati</taxon>
        <taxon>Promethearchaeota</taxon>
        <taxon>Promethearchaeia</taxon>
        <taxon>Promethearchaeales</taxon>
        <taxon>Promethearchaeaceae</taxon>
        <taxon>Promethearchaeum</taxon>
    </lineage>
</organism>
<evidence type="ECO:0000256" key="4">
    <source>
        <dbReference type="ARBA" id="ARBA00022989"/>
    </source>
</evidence>
<dbReference type="Pfam" id="PF02683">
    <property type="entry name" value="DsbD_TM"/>
    <property type="match status" value="2"/>
</dbReference>
<dbReference type="GO" id="GO:0017004">
    <property type="term" value="P:cytochrome complex assembly"/>
    <property type="evidence" value="ECO:0007669"/>
    <property type="project" value="InterPro"/>
</dbReference>
<accession>A0A5B9DFK3</accession>
<sequence length="261" mass="28994">MAVDPTLYFIAFGAGIASFVSPCNVALIPTFVSYVGSSSKNWRQSSFMSLLYSLGFSLTFGIIGVIFLAGVMSLENRTYFNLISGIITILLALYLFFNKEIQKLTRKLKEIRKIKKQEINRNMEILENRETRLNEVEISNKLDNPTSFNKYTGYGGAFILGFTTGSSWIACVTPVLGTIISIGAVQNEYSTALYLMILYAMGITVPFIILGALIGFINNRFLAKMIKYGAILEKIFALVLVWMGIEIILSGFGIDGLIEFL</sequence>
<reference evidence="6 7" key="1">
    <citation type="journal article" date="2020" name="Nature">
        <title>Isolation of an archaeon at the prokaryote-eukaryote interface.</title>
        <authorList>
            <person name="Imachi H."/>
            <person name="Nobu M.K."/>
            <person name="Nakahara N."/>
            <person name="Morono Y."/>
            <person name="Ogawara M."/>
            <person name="Takaki Y."/>
            <person name="Takano Y."/>
            <person name="Uematsu K."/>
            <person name="Ikuta T."/>
            <person name="Ito M."/>
            <person name="Matsui Y."/>
            <person name="Miyazaki M."/>
            <person name="Murata K."/>
            <person name="Saito Y."/>
            <person name="Sakai S."/>
            <person name="Song C."/>
            <person name="Tasumi E."/>
            <person name="Yamanaka Y."/>
            <person name="Yamaguchi T."/>
            <person name="Kamagata Y."/>
            <person name="Tamaki H."/>
            <person name="Takai K."/>
        </authorList>
    </citation>
    <scope>NUCLEOTIDE SEQUENCE [LARGE SCALE GENOMIC DNA]</scope>
    <source>
        <strain evidence="6 7">MK-D1</strain>
    </source>
</reference>
<evidence type="ECO:0000256" key="3">
    <source>
        <dbReference type="ARBA" id="ARBA00022692"/>
    </source>
</evidence>
<keyword evidence="3" id="KW-0812">Transmembrane</keyword>
<comment type="subcellular location">
    <subcellularLocation>
        <location evidence="1">Membrane</location>
        <topology evidence="1">Multi-pass membrane protein</topology>
    </subcellularLocation>
</comment>
<dbReference type="AlphaFoldDB" id="A0A5B9DFK3"/>
<dbReference type="InterPro" id="IPR036259">
    <property type="entry name" value="MFS_trans_sf"/>
</dbReference>
<proteinExistence type="inferred from homology"/>